<dbReference type="KEGG" id="vg:2559619"/>
<keyword evidence="2" id="KW-1185">Reference proteome</keyword>
<organism evidence="1 2">
    <name type="scientific">Burkholderia phage BcepNazgul</name>
    <dbReference type="NCBI Taxonomy" id="242861"/>
    <lineage>
        <taxon>Viruses</taxon>
        <taxon>Duplodnaviria</taxon>
        <taxon>Heunggongvirae</taxon>
        <taxon>Uroviricota</taxon>
        <taxon>Caudoviricetes</taxon>
        <taxon>Casjensviridae</taxon>
        <taxon>Nazgulvirus</taxon>
        <taxon>Nazgulvirus bcepnazgul</taxon>
        <taxon>Burkholderia virus BcepNazgul</taxon>
    </lineage>
</organism>
<evidence type="ECO:0000313" key="1">
    <source>
        <dbReference type="EMBL" id="AAQ63390.1"/>
    </source>
</evidence>
<dbReference type="RefSeq" id="NP_919023.1">
    <property type="nucleotide sequence ID" value="NC_005091.2"/>
</dbReference>
<accession>Q6UYF1</accession>
<name>Q6UYF1_9CAUD</name>
<dbReference type="EMBL" id="AY357582">
    <property type="protein sequence ID" value="AAQ63390.1"/>
    <property type="molecule type" value="Genomic_DNA"/>
</dbReference>
<proteinExistence type="predicted"/>
<reference evidence="1" key="1">
    <citation type="submission" date="2006-02" db="EMBL/GenBank/DDBJ databases">
        <title>Complete nucleotide sequence of BcepNazgul, a novel soil phage of Burkholderia cepacia genomovar VII.</title>
        <authorList>
            <person name="Summer E.J."/>
            <person name="Peek M.L."/>
            <person name="Haliburton J.R."/>
            <person name="Hall E."/>
            <person name="Heusinkveld K."/>
            <person name="Simser J."/>
            <person name="No E.G."/>
            <person name="Gonzalez C.F."/>
            <person name="Young R.F."/>
        </authorList>
    </citation>
    <scope>NUCLEOTIDE SEQUENCE [LARGE SCALE GENOMIC DNA]</scope>
</reference>
<gene>
    <name evidence="1" type="ORF">Nazgul14</name>
</gene>
<dbReference type="Proteomes" id="UP000002549">
    <property type="component" value="Segment"/>
</dbReference>
<dbReference type="GeneID" id="2559619"/>
<evidence type="ECO:0000313" key="2">
    <source>
        <dbReference type="Proteomes" id="UP000002549"/>
    </source>
</evidence>
<protein>
    <submittedName>
        <fullName evidence="1">Uncharacterized protein</fullName>
    </submittedName>
</protein>
<sequence>MNAVEFSAVHALVQAAIGEVMRQAGMTTCNVSRAKMEELHQSHTIETAYDLSSGWTVTLTARAPETENGGPKREDE</sequence>